<dbReference type="EMBL" id="LGKN01000005">
    <property type="protein sequence ID" value="KPL87608.1"/>
    <property type="molecule type" value="Genomic_DNA"/>
</dbReference>
<dbReference type="AlphaFoldDB" id="A0A0P6YR08"/>
<evidence type="ECO:0000313" key="2">
    <source>
        <dbReference type="Proteomes" id="UP000050502"/>
    </source>
</evidence>
<comment type="caution">
    <text evidence="1">The sequence shown here is derived from an EMBL/GenBank/DDBJ whole genome shotgun (WGS) entry which is preliminary data.</text>
</comment>
<reference evidence="1 2" key="1">
    <citation type="submission" date="2015-07" db="EMBL/GenBank/DDBJ databases">
        <title>Whole genome sequence of Ardenticatena maritima DSM 23922.</title>
        <authorList>
            <person name="Hemp J."/>
            <person name="Ward L.M."/>
            <person name="Pace L.A."/>
            <person name="Fischer W.W."/>
        </authorList>
    </citation>
    <scope>NUCLEOTIDE SEQUENCE [LARGE SCALE GENOMIC DNA]</scope>
    <source>
        <strain evidence="1 2">110S</strain>
    </source>
</reference>
<sequence length="136" mass="15152">MQVEVFTLCDAATDTFGKLNILGAFDTITAHKVPVVHRQCAIALRLRFRRVEGSLHRLALAFVDEDGHNVLPPLNTQITVPFGEHDLTRAVNFILNLQNLTLQSFGEYAIELAVDGRLEASLPLYVRPATQKEQEA</sequence>
<dbReference type="RefSeq" id="WP_054492413.1">
    <property type="nucleotide sequence ID" value="NZ_BBZA01000061.1"/>
</dbReference>
<organism evidence="1 2">
    <name type="scientific">Ardenticatena maritima</name>
    <dbReference type="NCBI Taxonomy" id="872965"/>
    <lineage>
        <taxon>Bacteria</taxon>
        <taxon>Bacillati</taxon>
        <taxon>Chloroflexota</taxon>
        <taxon>Ardenticatenia</taxon>
        <taxon>Ardenticatenales</taxon>
        <taxon>Ardenticatenaceae</taxon>
        <taxon>Ardenticatena</taxon>
    </lineage>
</organism>
<dbReference type="OrthoDB" id="1716312at2"/>
<evidence type="ECO:0000313" key="1">
    <source>
        <dbReference type="EMBL" id="KPL87608.1"/>
    </source>
</evidence>
<proteinExistence type="predicted"/>
<dbReference type="Pfam" id="PF22091">
    <property type="entry name" value="DUF6941"/>
    <property type="match status" value="1"/>
</dbReference>
<dbReference type="InterPro" id="IPR054221">
    <property type="entry name" value="DUF6941"/>
</dbReference>
<accession>A0A0P6YR08</accession>
<protein>
    <submittedName>
        <fullName evidence="1">Uncharacterized protein</fullName>
    </submittedName>
</protein>
<name>A0A0P6YR08_9CHLR</name>
<dbReference type="Proteomes" id="UP000050502">
    <property type="component" value="Unassembled WGS sequence"/>
</dbReference>
<gene>
    <name evidence="1" type="ORF">SE16_08215</name>
</gene>